<feature type="compositionally biased region" description="Polar residues" evidence="1">
    <location>
        <begin position="423"/>
        <end position="439"/>
    </location>
</feature>
<feature type="region of interest" description="Disordered" evidence="1">
    <location>
        <begin position="295"/>
        <end position="376"/>
    </location>
</feature>
<proteinExistence type="predicted"/>
<feature type="compositionally biased region" description="Basic and acidic residues" evidence="1">
    <location>
        <begin position="364"/>
        <end position="376"/>
    </location>
</feature>
<evidence type="ECO:0000256" key="1">
    <source>
        <dbReference type="SAM" id="MobiDB-lite"/>
    </source>
</evidence>
<keyword evidence="3" id="KW-1185">Reference proteome</keyword>
<dbReference type="EMBL" id="JAACJL010000001">
    <property type="protein sequence ID" value="KAF4623453.1"/>
    <property type="molecule type" value="Genomic_DNA"/>
</dbReference>
<protein>
    <submittedName>
        <fullName evidence="2">Uncharacterized protein</fullName>
    </submittedName>
</protein>
<feature type="compositionally biased region" description="Low complexity" evidence="1">
    <location>
        <begin position="529"/>
        <end position="542"/>
    </location>
</feature>
<feature type="region of interest" description="Disordered" evidence="1">
    <location>
        <begin position="421"/>
        <end position="453"/>
    </location>
</feature>
<feature type="compositionally biased region" description="Low complexity" evidence="1">
    <location>
        <begin position="343"/>
        <end position="352"/>
    </location>
</feature>
<feature type="compositionally biased region" description="Polar residues" evidence="1">
    <location>
        <begin position="295"/>
        <end position="310"/>
    </location>
</feature>
<gene>
    <name evidence="2" type="ORF">D9613_002262</name>
</gene>
<organism evidence="2 3">
    <name type="scientific">Agrocybe pediades</name>
    <dbReference type="NCBI Taxonomy" id="84607"/>
    <lineage>
        <taxon>Eukaryota</taxon>
        <taxon>Fungi</taxon>
        <taxon>Dikarya</taxon>
        <taxon>Basidiomycota</taxon>
        <taxon>Agaricomycotina</taxon>
        <taxon>Agaricomycetes</taxon>
        <taxon>Agaricomycetidae</taxon>
        <taxon>Agaricales</taxon>
        <taxon>Agaricineae</taxon>
        <taxon>Strophariaceae</taxon>
        <taxon>Agrocybe</taxon>
    </lineage>
</organism>
<dbReference type="Proteomes" id="UP000521872">
    <property type="component" value="Unassembled WGS sequence"/>
</dbReference>
<feature type="compositionally biased region" description="Basic and acidic residues" evidence="1">
    <location>
        <begin position="316"/>
        <end position="325"/>
    </location>
</feature>
<feature type="region of interest" description="Disordered" evidence="1">
    <location>
        <begin position="497"/>
        <end position="554"/>
    </location>
</feature>
<feature type="compositionally biased region" description="Polar residues" evidence="1">
    <location>
        <begin position="353"/>
        <end position="363"/>
    </location>
</feature>
<feature type="region of interest" description="Disordered" evidence="1">
    <location>
        <begin position="230"/>
        <end position="249"/>
    </location>
</feature>
<reference evidence="2 3" key="1">
    <citation type="submission" date="2019-12" db="EMBL/GenBank/DDBJ databases">
        <authorList>
            <person name="Floudas D."/>
            <person name="Bentzer J."/>
            <person name="Ahren D."/>
            <person name="Johansson T."/>
            <person name="Persson P."/>
            <person name="Tunlid A."/>
        </authorList>
    </citation>
    <scope>NUCLEOTIDE SEQUENCE [LARGE SCALE GENOMIC DNA]</scope>
    <source>
        <strain evidence="2 3">CBS 102.39</strain>
    </source>
</reference>
<dbReference type="AlphaFoldDB" id="A0A8H4R5W0"/>
<sequence length="554" mass="61278">MPPAGSLYAPSPLKQHNSLPKLERLDDDKRSTLSRASGVPRAEHALDILQLVAGNRVRHASCAPEFLEEIASKGAQNSLKKSPHRTFRIIHGSEARSYFKEYVRGHSSQSDKSLRNDHDNFTKQTLPSPIVFAVTAWEGETKCVDYYMTWRGKKNESSSEEYQREVDYLDAQFRRLAKGLDKEYKSISALRTYSNLSKPRRKLDRKSQLLSQFPDSRTTRVHPGITISAAEEASPLPTQQSLPEPPVSASDSVMSLPLLNMIRGVPFSHRVPLRVTNPDRLSLISDITIAAEETTTVKPQPSLDTSNTLVVPTGDRSSKHGRTLEDTVNASSASIRSSDTRSSKSSRSSRSSTHYGSENSRNPSPDRESRSSQRDRKIPEYLIVLLGDKYDTDPTSWHGLERNTSVRSLPAERHSLWMGPVASSKSISRRTTPAHTPNCSDSEDSGDDEGGWKHTPVIPLKPFMEAMGLVPSSAYYNSSPPVVPGGLQYQLSVANTASPRNSHSPYLYGSPRMESSSPYVPAWVPPLQPSSKGPSRSPSRASYGSPYVQAHNPF</sequence>
<name>A0A8H4R5W0_9AGAR</name>
<comment type="caution">
    <text evidence="2">The sequence shown here is derived from an EMBL/GenBank/DDBJ whole genome shotgun (WGS) entry which is preliminary data.</text>
</comment>
<accession>A0A8H4R5W0</accession>
<evidence type="ECO:0000313" key="3">
    <source>
        <dbReference type="Proteomes" id="UP000521872"/>
    </source>
</evidence>
<evidence type="ECO:0000313" key="2">
    <source>
        <dbReference type="EMBL" id="KAF4623453.1"/>
    </source>
</evidence>